<evidence type="ECO:0000313" key="2">
    <source>
        <dbReference type="EMBL" id="ABG33613.1"/>
    </source>
</evidence>
<feature type="domain" description="N-acetyltransferase" evidence="1">
    <location>
        <begin position="29"/>
        <end position="147"/>
    </location>
</feature>
<name>Q160I0_ROSDO</name>
<dbReference type="Pfam" id="PF13302">
    <property type="entry name" value="Acetyltransf_3"/>
    <property type="match status" value="1"/>
</dbReference>
<accession>Q160I0</accession>
<dbReference type="HOGENOM" id="CLU_122838_0_0_5"/>
<dbReference type="AlphaFoldDB" id="Q160I0"/>
<protein>
    <recommendedName>
        <fullName evidence="1">N-acetyltransferase domain-containing protein</fullName>
    </recommendedName>
</protein>
<dbReference type="KEGG" id="rde:RD1_4175"/>
<keyword evidence="3" id="KW-1185">Reference proteome</keyword>
<dbReference type="eggNOG" id="COG1670">
    <property type="taxonomic scope" value="Bacteria"/>
</dbReference>
<dbReference type="Gene3D" id="3.40.630.30">
    <property type="match status" value="1"/>
</dbReference>
<organism evidence="2 3">
    <name type="scientific">Roseobacter denitrificans (strain ATCC 33942 / OCh 114)</name>
    <name type="common">Erythrobacter sp. (strain OCh 114)</name>
    <name type="synonym">Roseobacter denitrificans</name>
    <dbReference type="NCBI Taxonomy" id="375451"/>
    <lineage>
        <taxon>Bacteria</taxon>
        <taxon>Pseudomonadati</taxon>
        <taxon>Pseudomonadota</taxon>
        <taxon>Alphaproteobacteria</taxon>
        <taxon>Rhodobacterales</taxon>
        <taxon>Roseobacteraceae</taxon>
        <taxon>Roseobacter</taxon>
    </lineage>
</organism>
<evidence type="ECO:0000313" key="3">
    <source>
        <dbReference type="Proteomes" id="UP000007029"/>
    </source>
</evidence>
<dbReference type="GO" id="GO:0016747">
    <property type="term" value="F:acyltransferase activity, transferring groups other than amino-acyl groups"/>
    <property type="evidence" value="ECO:0007669"/>
    <property type="project" value="InterPro"/>
</dbReference>
<dbReference type="EMBL" id="CP000362">
    <property type="protein sequence ID" value="ABG33613.1"/>
    <property type="molecule type" value="Genomic_DNA"/>
</dbReference>
<sequence>MRIHASTAGDTVLRTEIAFVRLSQIAPAEIAEHMSDPRVGEHMPLLTSGWDAAMATKFVAMKEACWARDGLGHWAFLANGRYVGWGGFQKEGPEWDFGLVLRPDAFGLGRRILKRAIDYAIADTRIPFVTFLLPPSRKNLGALKKLGAREIGQIEYDGATFSA</sequence>
<dbReference type="InterPro" id="IPR000182">
    <property type="entry name" value="GNAT_dom"/>
</dbReference>
<dbReference type="SUPFAM" id="SSF55729">
    <property type="entry name" value="Acyl-CoA N-acyltransferases (Nat)"/>
    <property type="match status" value="1"/>
</dbReference>
<dbReference type="RefSeq" id="WP_011570223.1">
    <property type="nucleotide sequence ID" value="NZ_FOOO01000006.1"/>
</dbReference>
<dbReference type="Proteomes" id="UP000007029">
    <property type="component" value="Chromosome"/>
</dbReference>
<dbReference type="STRING" id="375451.RD1_4175"/>
<gene>
    <name evidence="2" type="ordered locus">RD1_4175</name>
</gene>
<evidence type="ECO:0000259" key="1">
    <source>
        <dbReference type="Pfam" id="PF13302"/>
    </source>
</evidence>
<dbReference type="InterPro" id="IPR016181">
    <property type="entry name" value="Acyl_CoA_acyltransferase"/>
</dbReference>
<reference evidence="2 3" key="1">
    <citation type="journal article" date="2007" name="J. Bacteriol.">
        <title>The complete genome sequence of Roseobacter denitrificans reveals a mixotrophic rather than photosynthetic metabolism.</title>
        <authorList>
            <person name="Swingley W.D."/>
            <person name="Sadekar S."/>
            <person name="Mastrian S.D."/>
            <person name="Matthies H.J."/>
            <person name="Hao J."/>
            <person name="Ramos H."/>
            <person name="Acharya C.R."/>
            <person name="Conrad A.L."/>
            <person name="Taylor H.L."/>
            <person name="Dejesa L.C."/>
            <person name="Shah M.K."/>
            <person name="O'huallachain M.E."/>
            <person name="Lince M.T."/>
            <person name="Blankenship R.E."/>
            <person name="Beatty J.T."/>
            <person name="Touchman J.W."/>
        </authorList>
    </citation>
    <scope>NUCLEOTIDE SEQUENCE [LARGE SCALE GENOMIC DNA]</scope>
    <source>
        <strain evidence="3">ATCC 33942 / OCh 114</strain>
    </source>
</reference>
<proteinExistence type="predicted"/>